<dbReference type="AlphaFoldDB" id="G7DV72"/>
<dbReference type="InParanoid" id="G7DV72"/>
<evidence type="ECO:0000313" key="2">
    <source>
        <dbReference type="Proteomes" id="UP000009131"/>
    </source>
</evidence>
<protein>
    <submittedName>
        <fullName evidence="1">Uncharacterized protein</fullName>
    </submittedName>
</protein>
<dbReference type="EMBL" id="BABT02000037">
    <property type="protein sequence ID" value="GAA94482.1"/>
    <property type="molecule type" value="Genomic_DNA"/>
</dbReference>
<accession>G7DV72</accession>
<dbReference type="Proteomes" id="UP000009131">
    <property type="component" value="Unassembled WGS sequence"/>
</dbReference>
<organism evidence="1 2">
    <name type="scientific">Mixia osmundae (strain CBS 9802 / IAM 14324 / JCM 22182 / KY 12970)</name>
    <dbReference type="NCBI Taxonomy" id="764103"/>
    <lineage>
        <taxon>Eukaryota</taxon>
        <taxon>Fungi</taxon>
        <taxon>Dikarya</taxon>
        <taxon>Basidiomycota</taxon>
        <taxon>Pucciniomycotina</taxon>
        <taxon>Mixiomycetes</taxon>
        <taxon>Mixiales</taxon>
        <taxon>Mixiaceae</taxon>
        <taxon>Mixia</taxon>
    </lineage>
</organism>
<evidence type="ECO:0000313" key="1">
    <source>
        <dbReference type="EMBL" id="GAA94482.1"/>
    </source>
</evidence>
<proteinExistence type="predicted"/>
<gene>
    <name evidence="1" type="primary">Mo01134</name>
    <name evidence="1" type="ORF">E5Q_01134</name>
</gene>
<keyword evidence="2" id="KW-1185">Reference proteome</keyword>
<name>G7DV72_MIXOS</name>
<dbReference type="RefSeq" id="XP_014570730.1">
    <property type="nucleotide sequence ID" value="XM_014715244.1"/>
</dbReference>
<reference evidence="1 2" key="1">
    <citation type="journal article" date="2011" name="J. Gen. Appl. Microbiol.">
        <title>Draft genome sequencing of the enigmatic basidiomycete Mixia osmundae.</title>
        <authorList>
            <person name="Nishida H."/>
            <person name="Nagatsuka Y."/>
            <person name="Sugiyama J."/>
        </authorList>
    </citation>
    <scope>NUCLEOTIDE SEQUENCE [LARGE SCALE GENOMIC DNA]</scope>
    <source>
        <strain evidence="2">CBS 9802 / IAM 14324 / JCM 22182 / KY 12970</strain>
    </source>
</reference>
<sequence length="88" mass="9826">MQRCFCQASHTGAFRIAQLELRFRQTSVWPVVESSASSADMPCALPRAQLKNLQRNSGAQLVYGGRPNPHPEEELDTLRGLHARVCAY</sequence>
<reference evidence="1 2" key="2">
    <citation type="journal article" date="2012" name="Open Biol.">
        <title>Characteristics of nucleosomes and linker DNA regions on the genome of the basidiomycete Mixia osmundae revealed by mono- and dinucleosome mapping.</title>
        <authorList>
            <person name="Nishida H."/>
            <person name="Kondo S."/>
            <person name="Matsumoto T."/>
            <person name="Suzuki Y."/>
            <person name="Yoshikawa H."/>
            <person name="Taylor T.D."/>
            <person name="Sugiyama J."/>
        </authorList>
    </citation>
    <scope>NUCLEOTIDE SEQUENCE [LARGE SCALE GENOMIC DNA]</scope>
    <source>
        <strain evidence="2">CBS 9802 / IAM 14324 / JCM 22182 / KY 12970</strain>
    </source>
</reference>
<comment type="caution">
    <text evidence="1">The sequence shown here is derived from an EMBL/GenBank/DDBJ whole genome shotgun (WGS) entry which is preliminary data.</text>
</comment>
<dbReference type="HOGENOM" id="CLU_2469586_0_0_1"/>